<evidence type="ECO:0000256" key="8">
    <source>
        <dbReference type="ARBA" id="ARBA00022918"/>
    </source>
</evidence>
<dbReference type="PROSITE" id="PS50878">
    <property type="entry name" value="RT_POL"/>
    <property type="match status" value="1"/>
</dbReference>
<dbReference type="Gene3D" id="3.30.70.270">
    <property type="match status" value="2"/>
</dbReference>
<proteinExistence type="inferred from homology"/>
<evidence type="ECO:0000256" key="7">
    <source>
        <dbReference type="ARBA" id="ARBA00022801"/>
    </source>
</evidence>
<evidence type="ECO:0000259" key="9">
    <source>
        <dbReference type="PROSITE" id="PS50878"/>
    </source>
</evidence>
<comment type="caution">
    <text evidence="10">The sequence shown here is derived from an EMBL/GenBank/DDBJ whole genome shotgun (WGS) entry which is preliminary data.</text>
</comment>
<dbReference type="Pfam" id="PF00078">
    <property type="entry name" value="RVT_1"/>
    <property type="match status" value="1"/>
</dbReference>
<keyword evidence="7" id="KW-0378">Hydrolase</keyword>
<dbReference type="EC" id="3.1.26.4" evidence="2"/>
<dbReference type="EMBL" id="VZRP01010575">
    <property type="protein sequence ID" value="NWV64744.1"/>
    <property type="molecule type" value="Genomic_DNA"/>
</dbReference>
<evidence type="ECO:0000256" key="5">
    <source>
        <dbReference type="ARBA" id="ARBA00022722"/>
    </source>
</evidence>
<dbReference type="Proteomes" id="UP000564407">
    <property type="component" value="Unassembled WGS sequence"/>
</dbReference>
<organism evidence="10 11">
    <name type="scientific">Malurus elegans</name>
    <name type="common">Red-winged fairywren</name>
    <dbReference type="NCBI Taxonomy" id="720584"/>
    <lineage>
        <taxon>Eukaryota</taxon>
        <taxon>Metazoa</taxon>
        <taxon>Chordata</taxon>
        <taxon>Craniata</taxon>
        <taxon>Vertebrata</taxon>
        <taxon>Euteleostomi</taxon>
        <taxon>Archelosauria</taxon>
        <taxon>Archosauria</taxon>
        <taxon>Dinosauria</taxon>
        <taxon>Saurischia</taxon>
        <taxon>Theropoda</taxon>
        <taxon>Coelurosauria</taxon>
        <taxon>Aves</taxon>
        <taxon>Neognathae</taxon>
        <taxon>Neoaves</taxon>
        <taxon>Telluraves</taxon>
        <taxon>Australaves</taxon>
        <taxon>Passeriformes</taxon>
        <taxon>Meliphagoidea</taxon>
        <taxon>Maluridae</taxon>
        <taxon>Malurus</taxon>
    </lineage>
</organism>
<evidence type="ECO:0000256" key="3">
    <source>
        <dbReference type="ARBA" id="ARBA00022679"/>
    </source>
</evidence>
<accession>A0A7K6GNE2</accession>
<reference evidence="10 11" key="1">
    <citation type="submission" date="2019-09" db="EMBL/GenBank/DDBJ databases">
        <title>Bird 10,000 Genomes (B10K) Project - Family phase.</title>
        <authorList>
            <person name="Zhang G."/>
        </authorList>
    </citation>
    <scope>NUCLEOTIDE SEQUENCE [LARGE SCALE GENOMIC DNA]</scope>
    <source>
        <strain evidence="10">B10K-DU-029-44</strain>
        <tissue evidence="10">Heart</tissue>
    </source>
</reference>
<keyword evidence="8" id="KW-0695">RNA-directed DNA polymerase</keyword>
<name>A0A7K6GNE2_9PASS</name>
<protein>
    <recommendedName>
        <fullName evidence="2">ribonuclease H</fullName>
        <ecNumber evidence="2">3.1.26.4</ecNumber>
    </recommendedName>
</protein>
<dbReference type="PANTHER" id="PTHR41694">
    <property type="entry name" value="ENDOGENOUS RETROVIRUS GROUP K MEMBER POL PROTEIN"/>
    <property type="match status" value="1"/>
</dbReference>
<keyword evidence="11" id="KW-1185">Reference proteome</keyword>
<evidence type="ECO:0000256" key="4">
    <source>
        <dbReference type="ARBA" id="ARBA00022695"/>
    </source>
</evidence>
<feature type="non-terminal residue" evidence="10">
    <location>
        <position position="80"/>
    </location>
</feature>
<keyword evidence="6" id="KW-0255">Endonuclease</keyword>
<keyword evidence="4" id="KW-0548">Nucleotidyltransferase</keyword>
<dbReference type="PANTHER" id="PTHR41694:SF3">
    <property type="entry name" value="RNA-DIRECTED DNA POLYMERASE-RELATED"/>
    <property type="match status" value="1"/>
</dbReference>
<dbReference type="GO" id="GO:0003964">
    <property type="term" value="F:RNA-directed DNA polymerase activity"/>
    <property type="evidence" value="ECO:0007669"/>
    <property type="project" value="UniProtKB-KW"/>
</dbReference>
<comment type="similarity">
    <text evidence="1">Belongs to the beta type-B retroviral polymerase family. HERV class-II K(HML-2) pol subfamily.</text>
</comment>
<evidence type="ECO:0000256" key="2">
    <source>
        <dbReference type="ARBA" id="ARBA00012180"/>
    </source>
</evidence>
<dbReference type="InterPro" id="IPR000477">
    <property type="entry name" value="RT_dom"/>
</dbReference>
<dbReference type="GO" id="GO:0004523">
    <property type="term" value="F:RNA-DNA hybrid ribonuclease activity"/>
    <property type="evidence" value="ECO:0007669"/>
    <property type="project" value="UniProtKB-EC"/>
</dbReference>
<dbReference type="InterPro" id="IPR043502">
    <property type="entry name" value="DNA/RNA_pol_sf"/>
</dbReference>
<evidence type="ECO:0000313" key="11">
    <source>
        <dbReference type="Proteomes" id="UP000564407"/>
    </source>
</evidence>
<evidence type="ECO:0000256" key="1">
    <source>
        <dbReference type="ARBA" id="ARBA00010879"/>
    </source>
</evidence>
<keyword evidence="3" id="KW-0808">Transferase</keyword>
<feature type="non-terminal residue" evidence="10">
    <location>
        <position position="1"/>
    </location>
</feature>
<dbReference type="InterPro" id="IPR043128">
    <property type="entry name" value="Rev_trsase/Diguanyl_cyclase"/>
</dbReference>
<evidence type="ECO:0000256" key="6">
    <source>
        <dbReference type="ARBA" id="ARBA00022759"/>
    </source>
</evidence>
<feature type="domain" description="Reverse transcriptase" evidence="9">
    <location>
        <begin position="1"/>
        <end position="56"/>
    </location>
</feature>
<dbReference type="GO" id="GO:0035613">
    <property type="term" value="F:RNA stem-loop binding"/>
    <property type="evidence" value="ECO:0007669"/>
    <property type="project" value="TreeGrafter"/>
</dbReference>
<dbReference type="SUPFAM" id="SSF56672">
    <property type="entry name" value="DNA/RNA polymerases"/>
    <property type="match status" value="1"/>
</dbReference>
<sequence>AIILHYMDDVLICAPDDKYLNLTLEKTVQAIEKAGFEIQQEKIQRTCPWTYLGHRITKQTIVPQQLTIKDNPKTLRDLHQ</sequence>
<dbReference type="AlphaFoldDB" id="A0A7K6GNE2"/>
<evidence type="ECO:0000313" key="10">
    <source>
        <dbReference type="EMBL" id="NWV64744.1"/>
    </source>
</evidence>
<keyword evidence="5" id="KW-0540">Nuclease</keyword>
<gene>
    <name evidence="10" type="primary">Ervk18_2</name>
    <name evidence="10" type="ORF">MALELE_R15351</name>
</gene>